<evidence type="ECO:0000256" key="2">
    <source>
        <dbReference type="ARBA" id="ARBA00022840"/>
    </source>
</evidence>
<dbReference type="HOGENOM" id="CLU_773287_0_0_11"/>
<name>E3JC48_PSEI1</name>
<keyword evidence="5" id="KW-1185">Reference proteome</keyword>
<dbReference type="STRING" id="298654.FraEuI1c_5518"/>
<evidence type="ECO:0000256" key="3">
    <source>
        <dbReference type="ARBA" id="ARBA00023186"/>
    </source>
</evidence>
<reference evidence="4 5" key="1">
    <citation type="submission" date="2010-10" db="EMBL/GenBank/DDBJ databases">
        <title>Complete sequence of Frankia sp. EuI1c.</title>
        <authorList>
            <consortium name="US DOE Joint Genome Institute"/>
            <person name="Lucas S."/>
            <person name="Copeland A."/>
            <person name="Lapidus A."/>
            <person name="Cheng J.-F."/>
            <person name="Bruce D."/>
            <person name="Goodwin L."/>
            <person name="Pitluck S."/>
            <person name="Chertkov O."/>
            <person name="Detter J.C."/>
            <person name="Han C."/>
            <person name="Tapia R."/>
            <person name="Land M."/>
            <person name="Hauser L."/>
            <person name="Jeffries C."/>
            <person name="Kyrpides N."/>
            <person name="Ivanova N."/>
            <person name="Mikhailova N."/>
            <person name="Beauchemin N."/>
            <person name="Sen A."/>
            <person name="Sur S.A."/>
            <person name="Gtari M."/>
            <person name="Wall L."/>
            <person name="Tisa L."/>
            <person name="Woyke T."/>
        </authorList>
    </citation>
    <scope>NUCLEOTIDE SEQUENCE [LARGE SCALE GENOMIC DNA]</scope>
    <source>
        <strain evidence="5">DSM 45817 / CECT 9037 / EuI1c</strain>
    </source>
</reference>
<gene>
    <name evidence="4" type="ordered locus">FraEuI1c_5518</name>
</gene>
<dbReference type="InterPro" id="IPR043129">
    <property type="entry name" value="ATPase_NBD"/>
</dbReference>
<organism evidence="4 5">
    <name type="scientific">Pseudofrankia inefficax (strain DSM 45817 / CECT 9037 / DDB 130130 / EuI1c)</name>
    <name type="common">Frankia inefficax</name>
    <dbReference type="NCBI Taxonomy" id="298654"/>
    <lineage>
        <taxon>Bacteria</taxon>
        <taxon>Bacillati</taxon>
        <taxon>Actinomycetota</taxon>
        <taxon>Actinomycetes</taxon>
        <taxon>Frankiales</taxon>
        <taxon>Frankiaceae</taxon>
        <taxon>Pseudofrankia</taxon>
    </lineage>
</organism>
<keyword evidence="2" id="KW-0067">ATP-binding</keyword>
<keyword evidence="1" id="KW-0547">Nucleotide-binding</keyword>
<dbReference type="PANTHER" id="PTHR19375">
    <property type="entry name" value="HEAT SHOCK PROTEIN 70KDA"/>
    <property type="match status" value="1"/>
</dbReference>
<protein>
    <submittedName>
        <fullName evidence="4">Heat shock protein 70</fullName>
    </submittedName>
</protein>
<dbReference type="SUPFAM" id="SSF53067">
    <property type="entry name" value="Actin-like ATPase domain"/>
    <property type="match status" value="2"/>
</dbReference>
<dbReference type="KEGG" id="fri:FraEuI1c_5518"/>
<evidence type="ECO:0000313" key="5">
    <source>
        <dbReference type="Proteomes" id="UP000002484"/>
    </source>
</evidence>
<dbReference type="InterPro" id="IPR013126">
    <property type="entry name" value="Hsp_70_fam"/>
</dbReference>
<dbReference type="InParanoid" id="E3JC48"/>
<accession>E3JC48</accession>
<keyword evidence="4" id="KW-0346">Stress response</keyword>
<dbReference type="Pfam" id="PF00012">
    <property type="entry name" value="HSP70"/>
    <property type="match status" value="1"/>
</dbReference>
<dbReference type="EMBL" id="CP002299">
    <property type="protein sequence ID" value="ADP83504.1"/>
    <property type="molecule type" value="Genomic_DNA"/>
</dbReference>
<dbReference type="RefSeq" id="WP_013426622.1">
    <property type="nucleotide sequence ID" value="NC_014666.1"/>
</dbReference>
<proteinExistence type="predicted"/>
<dbReference type="Gene3D" id="3.90.640.10">
    <property type="entry name" value="Actin, Chain A, domain 4"/>
    <property type="match status" value="1"/>
</dbReference>
<evidence type="ECO:0000256" key="1">
    <source>
        <dbReference type="ARBA" id="ARBA00022741"/>
    </source>
</evidence>
<sequence>MAREWLLAVDLGTTWTKAAYTTADSADPVLVRVPATQLAWFPTTVARASDGRWLVGEAAQARRVSRPDWCWGDIKRDLGQREPRMLGGHPFAAVEAVSQPLLHAARLARRQAGRGFDRLVLSAPVTFTPDQHAALLEAGENAGFAPDTITIVDEAAAASRSVLGPRPEDGTWAVIDVGGGTFDAALVTANRGVAAVLDQVGDDQAGGHSIDTAIVTRLRELYQIDDGDGEAGRRRASYLRDAARMLREQLAEQRSADVFLPDLLLELSLTPAQLGELVEPVLAPAIERATAMLARNDLDWAKINGLVLSGGATRDPAVRARLAPLAPVRDAANPELAVVLGLTVPAEAPSRTILSLKY</sequence>
<evidence type="ECO:0000313" key="4">
    <source>
        <dbReference type="EMBL" id="ADP83504.1"/>
    </source>
</evidence>
<dbReference type="Proteomes" id="UP000002484">
    <property type="component" value="Chromosome"/>
</dbReference>
<keyword evidence="3" id="KW-0143">Chaperone</keyword>
<dbReference type="GO" id="GO:0005524">
    <property type="term" value="F:ATP binding"/>
    <property type="evidence" value="ECO:0007669"/>
    <property type="project" value="UniProtKB-KW"/>
</dbReference>
<dbReference type="AlphaFoldDB" id="E3JC48"/>
<dbReference type="eggNOG" id="COG0443">
    <property type="taxonomic scope" value="Bacteria"/>
</dbReference>
<dbReference type="Gene3D" id="3.30.420.40">
    <property type="match status" value="2"/>
</dbReference>
<dbReference type="PRINTS" id="PR00301">
    <property type="entry name" value="HEATSHOCK70"/>
</dbReference>
<dbReference type="GO" id="GO:0140662">
    <property type="term" value="F:ATP-dependent protein folding chaperone"/>
    <property type="evidence" value="ECO:0007669"/>
    <property type="project" value="InterPro"/>
</dbReference>
<dbReference type="OrthoDB" id="9766019at2"/>